<protein>
    <recommendedName>
        <fullName evidence="3">Tetratricopeptide repeat protein</fullName>
    </recommendedName>
</protein>
<dbReference type="PANTHER" id="PTHR47691">
    <property type="entry name" value="REGULATOR-RELATED"/>
    <property type="match status" value="1"/>
</dbReference>
<dbReference type="RefSeq" id="WP_153523490.1">
    <property type="nucleotide sequence ID" value="NZ_JBEPDZ010000005.1"/>
</dbReference>
<proteinExistence type="predicted"/>
<keyword evidence="2" id="KW-1185">Reference proteome</keyword>
<dbReference type="AlphaFoldDB" id="A0A646KHQ5"/>
<sequence length="712" mass="76323">MDPVSNSISGGRFDTVIQSGQATVTQHFHAAARTPRVPRMRPAAPEVFVDRVPVCAELDELGSGLAGRKSPLIAVISGPPGVGKTGLSLHWAARREAEFPGGLFYADLSPRGSLVPSAPEGALQAFIGALGTPRAEMPPETADLAAHFRSLTAAAPCLILLDGVVNPAQVTPLLPGHPASMVVVTSRQRLSGLRALAPSRPAYFPLKGLDDDASTTLFLDAAESTGAEDRELLRTVIPALAGLPLAVRMAAARAADPLGGGVPELARRLTTRESFLETLAVSDDHAVRPVFSAFYAGLDETAARGFRALGAHPTPDFPDSLVETLAGAGAMGARVRRTLLEGHLLEPSAQGRCRMNRLVHEYARELAREQPDDAAVETLIRWYLRRAAATAHLVSQAWRYGPLFAAPELLEGEFEHVTEALDAMEADRENVAAVVSIGYDTRRYDLTCQLVEALRGFFFRRKFHALWIEVCERGVAAAGHLHDDLVSARMHFELAFARYDRGTEDDIAAAGRQYGLSLQAARRARHARTESSALEGLGQVATRQGRPLDALHLFGRAQRALEGIGHPRGVALLEYHRGGAASAAKRHEEAAALLLSAKDRFAGLPTPDRYNVAKCLTRYAQARLAADRADEALPAIDEALELFTGLDAPKEHADAFVVRGDAHAADGRTDQARSDWTSALGNYARLGSVRAEEIGRRLAGPAHDQEGHPGAS</sequence>
<dbReference type="Proteomes" id="UP000419138">
    <property type="component" value="Unassembled WGS sequence"/>
</dbReference>
<accession>A0A646KHQ5</accession>
<evidence type="ECO:0008006" key="3">
    <source>
        <dbReference type="Google" id="ProtNLM"/>
    </source>
</evidence>
<dbReference type="Gene3D" id="3.40.50.300">
    <property type="entry name" value="P-loop containing nucleotide triphosphate hydrolases"/>
    <property type="match status" value="1"/>
</dbReference>
<name>A0A646KHQ5_STRJU</name>
<evidence type="ECO:0000313" key="2">
    <source>
        <dbReference type="Proteomes" id="UP000419138"/>
    </source>
</evidence>
<dbReference type="InterPro" id="IPR011990">
    <property type="entry name" value="TPR-like_helical_dom_sf"/>
</dbReference>
<dbReference type="Gene3D" id="1.25.40.10">
    <property type="entry name" value="Tetratricopeptide repeat domain"/>
    <property type="match status" value="1"/>
</dbReference>
<dbReference type="SUPFAM" id="SSF52540">
    <property type="entry name" value="P-loop containing nucleoside triphosphate hydrolases"/>
    <property type="match status" value="1"/>
</dbReference>
<organism evidence="1 2">
    <name type="scientific">Streptomyces jumonjinensis</name>
    <dbReference type="NCBI Taxonomy" id="1945"/>
    <lineage>
        <taxon>Bacteria</taxon>
        <taxon>Bacillati</taxon>
        <taxon>Actinomycetota</taxon>
        <taxon>Actinomycetes</taxon>
        <taxon>Kitasatosporales</taxon>
        <taxon>Streptomycetaceae</taxon>
        <taxon>Streptomyces</taxon>
    </lineage>
</organism>
<dbReference type="EMBL" id="VCLA01000137">
    <property type="protein sequence ID" value="MQT01753.1"/>
    <property type="molecule type" value="Genomic_DNA"/>
</dbReference>
<dbReference type="PANTHER" id="PTHR47691:SF3">
    <property type="entry name" value="HTH-TYPE TRANSCRIPTIONAL REGULATOR RV0890C-RELATED"/>
    <property type="match status" value="1"/>
</dbReference>
<gene>
    <name evidence="1" type="ORF">FF041_16510</name>
</gene>
<dbReference type="SUPFAM" id="SSF48452">
    <property type="entry name" value="TPR-like"/>
    <property type="match status" value="1"/>
</dbReference>
<dbReference type="InterPro" id="IPR027417">
    <property type="entry name" value="P-loop_NTPase"/>
</dbReference>
<dbReference type="OrthoDB" id="5521887at2"/>
<comment type="caution">
    <text evidence="1">The sequence shown here is derived from an EMBL/GenBank/DDBJ whole genome shotgun (WGS) entry which is preliminary data.</text>
</comment>
<reference evidence="1 2" key="1">
    <citation type="submission" date="2019-05" db="EMBL/GenBank/DDBJ databases">
        <title>Comparative genomics and metabolomics analyses of clavulanic acid producing Streptomyces species provides insight into specialized metabolism and evolution of beta-lactam biosynthetic gene clusters.</title>
        <authorList>
            <person name="Moore M.A."/>
            <person name="Cruz-Morales P."/>
            <person name="Barona Gomez F."/>
            <person name="Kapil T."/>
        </authorList>
    </citation>
    <scope>NUCLEOTIDE SEQUENCE [LARGE SCALE GENOMIC DNA]</scope>
    <source>
        <strain evidence="1 2">NRRL 5741</strain>
    </source>
</reference>
<evidence type="ECO:0000313" key="1">
    <source>
        <dbReference type="EMBL" id="MQT01753.1"/>
    </source>
</evidence>